<keyword evidence="3" id="KW-0804">Transcription</keyword>
<dbReference type="Proteomes" id="UP000694904">
    <property type="component" value="Chromosome 3"/>
</dbReference>
<dbReference type="RefSeq" id="XP_017857121.1">
    <property type="nucleotide sequence ID" value="XM_018001632.1"/>
</dbReference>
<gene>
    <name evidence="5" type="primary">LOC108609857</name>
</gene>
<evidence type="ECO:0000313" key="4">
    <source>
        <dbReference type="Proteomes" id="UP000694904"/>
    </source>
</evidence>
<keyword evidence="4" id="KW-1185">Reference proteome</keyword>
<protein>
    <submittedName>
        <fullName evidence="5">Uncharacterized protein LOC108609857</fullName>
    </submittedName>
</protein>
<reference evidence="4" key="2">
    <citation type="journal article" date="2016" name="G3 (Bethesda)">
        <title>Genome Evolution in Three Species of Cactophilic Drosophila.</title>
        <authorList>
            <person name="Sanchez-Flores A."/>
            <person name="Penazola F."/>
            <person name="Carpinteyro-Ponce J."/>
            <person name="Nazario-Yepiz N."/>
            <person name="Abreu-Goodger C."/>
            <person name="Machado C.A."/>
            <person name="Markow T.A."/>
        </authorList>
    </citation>
    <scope>NUCLEOTIDE SEQUENCE [LARGE SCALE GENOMIC DNA]</scope>
</reference>
<evidence type="ECO:0000256" key="3">
    <source>
        <dbReference type="ARBA" id="ARBA00023163"/>
    </source>
</evidence>
<dbReference type="Pfam" id="PF00352">
    <property type="entry name" value="TBP"/>
    <property type="match status" value="2"/>
</dbReference>
<sequence length="262" mass="30512">MKESELNEITNRSISDEMECKKVDMKPPVSDFDIISIYAEISKLSTIERYLNMLYRPSTCFVATNCHFKLSDLDYFLSETRYEPEKHSALFIRLSNPTCSLRLYDNGNICSKAYSYKSAALGIRRLIGTIEHLGYSLVFQNPCFNVVNATFCLPFWIDLALLSLEYCEECDYKPQTEPYLIFKIRNSTTKLAIFNNGFIFVMLSSMPRHTQQAITFIMPILFRHRDAERSVDTELSIGDINFKLLWENEFQLLYQSSINYSK</sequence>
<reference evidence="5" key="3">
    <citation type="submission" date="2025-08" db="UniProtKB">
        <authorList>
            <consortium name="RefSeq"/>
        </authorList>
    </citation>
    <scope>IDENTIFICATION</scope>
    <source>
        <tissue evidence="5">Whole organism</tissue>
    </source>
</reference>
<evidence type="ECO:0000256" key="2">
    <source>
        <dbReference type="ARBA" id="ARBA00023125"/>
    </source>
</evidence>
<keyword evidence="2" id="KW-0238">DNA-binding</keyword>
<dbReference type="SUPFAM" id="SSF55945">
    <property type="entry name" value="TATA-box binding protein-like"/>
    <property type="match status" value="2"/>
</dbReference>
<evidence type="ECO:0000313" key="5">
    <source>
        <dbReference type="RefSeq" id="XP_017857121.1"/>
    </source>
</evidence>
<dbReference type="GeneID" id="108609857"/>
<evidence type="ECO:0000256" key="1">
    <source>
        <dbReference type="ARBA" id="ARBA00005560"/>
    </source>
</evidence>
<dbReference type="Gene3D" id="3.30.310.10">
    <property type="entry name" value="TATA-Binding Protein"/>
    <property type="match status" value="2"/>
</dbReference>
<dbReference type="PANTHER" id="PTHR10126">
    <property type="entry name" value="TATA-BOX BINDING PROTEIN"/>
    <property type="match status" value="1"/>
</dbReference>
<dbReference type="InterPro" id="IPR000814">
    <property type="entry name" value="TBP"/>
</dbReference>
<reference evidence="4" key="1">
    <citation type="journal article" date="1997" name="Nucleic Acids Res.">
        <title>tRNAscan-SE: a program for improved detection of transfer RNA genes in genomic sequence.</title>
        <authorList>
            <person name="Lowe T.M."/>
            <person name="Eddy S.R."/>
        </authorList>
    </citation>
    <scope>NUCLEOTIDE SEQUENCE [LARGE SCALE GENOMIC DNA]</scope>
</reference>
<proteinExistence type="inferred from homology"/>
<comment type="similarity">
    <text evidence="1">Belongs to the TBP family.</text>
</comment>
<accession>A0ABM1NQ85</accession>
<name>A0ABM1NQ85_DROAR</name>
<organism evidence="4 5">
    <name type="scientific">Drosophila arizonae</name>
    <name type="common">Fruit fly</name>
    <dbReference type="NCBI Taxonomy" id="7263"/>
    <lineage>
        <taxon>Eukaryota</taxon>
        <taxon>Metazoa</taxon>
        <taxon>Ecdysozoa</taxon>
        <taxon>Arthropoda</taxon>
        <taxon>Hexapoda</taxon>
        <taxon>Insecta</taxon>
        <taxon>Pterygota</taxon>
        <taxon>Neoptera</taxon>
        <taxon>Endopterygota</taxon>
        <taxon>Diptera</taxon>
        <taxon>Brachycera</taxon>
        <taxon>Muscomorpha</taxon>
        <taxon>Ephydroidea</taxon>
        <taxon>Drosophilidae</taxon>
        <taxon>Drosophila</taxon>
    </lineage>
</organism>
<dbReference type="InterPro" id="IPR012295">
    <property type="entry name" value="TBP_dom_sf"/>
</dbReference>